<dbReference type="Proteomes" id="UP000030185">
    <property type="component" value="Unassembled WGS sequence"/>
</dbReference>
<comment type="caution">
    <text evidence="1">The sequence shown here is derived from an EMBL/GenBank/DDBJ whole genome shotgun (WGS) entry which is preliminary data.</text>
</comment>
<evidence type="ECO:0000313" key="2">
    <source>
        <dbReference type="Proteomes" id="UP000030185"/>
    </source>
</evidence>
<dbReference type="Pfam" id="PF20242">
    <property type="entry name" value="Emfourin"/>
    <property type="match status" value="1"/>
</dbReference>
<reference evidence="1 2" key="1">
    <citation type="submission" date="2014-09" db="EMBL/GenBank/DDBJ databases">
        <title>Sporocytophaga myxococcoides PG-01 genome sequencing.</title>
        <authorList>
            <person name="Liu L."/>
            <person name="Gao P.J."/>
            <person name="Chen G.J."/>
            <person name="Wang L.S."/>
        </authorList>
    </citation>
    <scope>NUCLEOTIDE SEQUENCE [LARGE SCALE GENOMIC DNA]</scope>
    <source>
        <strain evidence="1 2">PG-01</strain>
    </source>
</reference>
<name>A0A098LD77_9BACT</name>
<protein>
    <submittedName>
        <fullName evidence="1">Uncharacterized protein</fullName>
    </submittedName>
</protein>
<keyword evidence="2" id="KW-1185">Reference proteome</keyword>
<dbReference type="AlphaFoldDB" id="A0A098LD77"/>
<organism evidence="1 2">
    <name type="scientific">Sporocytophaga myxococcoides</name>
    <dbReference type="NCBI Taxonomy" id="153721"/>
    <lineage>
        <taxon>Bacteria</taxon>
        <taxon>Pseudomonadati</taxon>
        <taxon>Bacteroidota</taxon>
        <taxon>Cytophagia</taxon>
        <taxon>Cytophagales</taxon>
        <taxon>Cytophagaceae</taxon>
        <taxon>Sporocytophaga</taxon>
    </lineage>
</organism>
<sequence>MKAKELVQKCRFFSISYNEVPQRGADRKTYTISVTDGDNKNTIRVSDPVEDEALADLISFLSKLSRKV</sequence>
<dbReference type="InterPro" id="IPR049457">
    <property type="entry name" value="Emfourin"/>
</dbReference>
<evidence type="ECO:0000313" key="1">
    <source>
        <dbReference type="EMBL" id="GAL84369.1"/>
    </source>
</evidence>
<accession>A0A098LD77</accession>
<dbReference type="EMBL" id="BBLT01000002">
    <property type="protein sequence ID" value="GAL84369.1"/>
    <property type="molecule type" value="Genomic_DNA"/>
</dbReference>
<proteinExistence type="predicted"/>
<gene>
    <name evidence="1" type="ORF">MYP_1597</name>
</gene>